<evidence type="ECO:0000256" key="1">
    <source>
        <dbReference type="SAM" id="Phobius"/>
    </source>
</evidence>
<feature type="transmembrane region" description="Helical" evidence="1">
    <location>
        <begin position="116"/>
        <end position="136"/>
    </location>
</feature>
<keyword evidence="1" id="KW-0812">Transmembrane</keyword>
<name>A0ABY4WK87_9BACL</name>
<protein>
    <submittedName>
        <fullName evidence="3">DUF4129 domain-containing protein</fullName>
    </submittedName>
</protein>
<feature type="transmembrane region" description="Helical" evidence="1">
    <location>
        <begin position="195"/>
        <end position="219"/>
    </location>
</feature>
<dbReference type="Proteomes" id="UP001056500">
    <property type="component" value="Chromosome"/>
</dbReference>
<feature type="transmembrane region" description="Helical" evidence="1">
    <location>
        <begin position="62"/>
        <end position="80"/>
    </location>
</feature>
<feature type="domain" description="Protein-glutamine gamma-glutamyltransferase-like C-terminal" evidence="2">
    <location>
        <begin position="365"/>
        <end position="435"/>
    </location>
</feature>
<dbReference type="Pfam" id="PF13559">
    <property type="entry name" value="DUF4129"/>
    <property type="match status" value="1"/>
</dbReference>
<evidence type="ECO:0000259" key="2">
    <source>
        <dbReference type="Pfam" id="PF13559"/>
    </source>
</evidence>
<dbReference type="RefSeq" id="WP_251873402.1">
    <property type="nucleotide sequence ID" value="NZ_CP098755.1"/>
</dbReference>
<feature type="transmembrane region" description="Helical" evidence="1">
    <location>
        <begin position="148"/>
        <end position="168"/>
    </location>
</feature>
<evidence type="ECO:0000313" key="4">
    <source>
        <dbReference type="Proteomes" id="UP001056500"/>
    </source>
</evidence>
<keyword evidence="1" id="KW-0472">Membrane</keyword>
<keyword evidence="4" id="KW-1185">Reference proteome</keyword>
<dbReference type="InterPro" id="IPR025403">
    <property type="entry name" value="TgpA-like_C"/>
</dbReference>
<keyword evidence="1" id="KW-1133">Transmembrane helix</keyword>
<sequence length="443" mass="49506">MNRAHLIRQSMMFWQESTLAAILLMLVGWLPSTLESFAGFAVSATILLAIGLWLYEGSSGRSALHLLLYPLVIAAGILMYQTFDSLLLAALAAALLFWRIHTLSSLSYTSDSLQRMFLITLAICLFHLAITALFGSMMKEVQTAPDQLFPVLALLLAGYLLTSFVEYLTREQNGNTSASSRLPLWMGGQLVGSRLLLVVGYMAAGTLCLAILNLFWGLIKKPLGDLLTWLLGPVVQAVSDMVENLAAFLNKNQKVHDLLDQKNESNQEIPLEEAVHTGDPLMTLWQPYLIAGAVAIIAVVLGWVIWKRRKTSIRTTEIADASAIPEVLLSELPSDHADESKPAWDLEALRQSVANSEDDPVHYSYFRFLLHMVGIGLRIAPYETTQEYLRRLRQQWPDPAKLELAAHITRYYEQSRYVEKPLTAEELAHLQQCLEALLKEKGN</sequence>
<feature type="transmembrane region" description="Helical" evidence="1">
    <location>
        <begin position="12"/>
        <end position="31"/>
    </location>
</feature>
<dbReference type="EMBL" id="CP098755">
    <property type="protein sequence ID" value="USG66280.1"/>
    <property type="molecule type" value="Genomic_DNA"/>
</dbReference>
<feature type="transmembrane region" description="Helical" evidence="1">
    <location>
        <begin position="37"/>
        <end position="55"/>
    </location>
</feature>
<reference evidence="3" key="1">
    <citation type="submission" date="2022-06" db="EMBL/GenBank/DDBJ databases">
        <title>Genome sequencing of Brevibacillus sp. BB3-R1.</title>
        <authorList>
            <person name="Heo J."/>
            <person name="Lee D."/>
            <person name="Won M."/>
            <person name="Han B.-H."/>
            <person name="Hong S.-B."/>
            <person name="Kwon S.-W."/>
        </authorList>
    </citation>
    <scope>NUCLEOTIDE SEQUENCE</scope>
    <source>
        <strain evidence="3">BB3-R1</strain>
    </source>
</reference>
<accession>A0ABY4WK87</accession>
<proteinExistence type="predicted"/>
<gene>
    <name evidence="3" type="ORF">NDK47_02810</name>
</gene>
<organism evidence="3 4">
    <name type="scientific">Brevibacillus ruminantium</name>
    <dbReference type="NCBI Taxonomy" id="2950604"/>
    <lineage>
        <taxon>Bacteria</taxon>
        <taxon>Bacillati</taxon>
        <taxon>Bacillota</taxon>
        <taxon>Bacilli</taxon>
        <taxon>Bacillales</taxon>
        <taxon>Paenibacillaceae</taxon>
        <taxon>Brevibacillus</taxon>
    </lineage>
</organism>
<feature type="transmembrane region" description="Helical" evidence="1">
    <location>
        <begin position="288"/>
        <end position="306"/>
    </location>
</feature>
<evidence type="ECO:0000313" key="3">
    <source>
        <dbReference type="EMBL" id="USG66280.1"/>
    </source>
</evidence>
<feature type="transmembrane region" description="Helical" evidence="1">
    <location>
        <begin position="86"/>
        <end position="104"/>
    </location>
</feature>